<sequence>MNATFHKSLVWVIACLTVCAFSACTVDTNNLPEQVHLIEATASSTPASSASSSRSNQAAHHNNQGLSGFVQVWSSTNPSTKMGDEGQQISTQTKNAAIYASQEYAQLRVIMNTNNYERAKQIASTQALKTLVEQEYRMHLEMLNTEQITAKADQVSGAREL</sequence>
<proteinExistence type="predicted"/>
<comment type="caution">
    <text evidence="2">The sequence shown here is derived from an EMBL/GenBank/DDBJ whole genome shotgun (WGS) entry which is preliminary data.</text>
</comment>
<feature type="chain" id="PRO_5046305512" evidence="1">
    <location>
        <begin position="23"/>
        <end position="161"/>
    </location>
</feature>
<accession>A0ABR6YF20</accession>
<organism evidence="2 3">
    <name type="scientific">Undibacterium flavidum</name>
    <dbReference type="NCBI Taxonomy" id="2762297"/>
    <lineage>
        <taxon>Bacteria</taxon>
        <taxon>Pseudomonadati</taxon>
        <taxon>Pseudomonadota</taxon>
        <taxon>Betaproteobacteria</taxon>
        <taxon>Burkholderiales</taxon>
        <taxon>Oxalobacteraceae</taxon>
        <taxon>Undibacterium</taxon>
    </lineage>
</organism>
<dbReference type="Proteomes" id="UP000624279">
    <property type="component" value="Unassembled WGS sequence"/>
</dbReference>
<gene>
    <name evidence="2" type="ORF">H8K55_16460</name>
</gene>
<protein>
    <submittedName>
        <fullName evidence="2">Uncharacterized protein</fullName>
    </submittedName>
</protein>
<reference evidence="2 3" key="1">
    <citation type="submission" date="2020-08" db="EMBL/GenBank/DDBJ databases">
        <title>Novel species isolated from subtropical streams in China.</title>
        <authorList>
            <person name="Lu H."/>
        </authorList>
    </citation>
    <scope>NUCLEOTIDE SEQUENCE [LARGE SCALE GENOMIC DNA]</scope>
    <source>
        <strain evidence="2 3">LX15W</strain>
    </source>
</reference>
<keyword evidence="3" id="KW-1185">Reference proteome</keyword>
<evidence type="ECO:0000313" key="2">
    <source>
        <dbReference type="EMBL" id="MBC3875181.1"/>
    </source>
</evidence>
<dbReference type="EMBL" id="JACOGA010000016">
    <property type="protein sequence ID" value="MBC3875181.1"/>
    <property type="molecule type" value="Genomic_DNA"/>
</dbReference>
<dbReference type="PROSITE" id="PS51257">
    <property type="entry name" value="PROKAR_LIPOPROTEIN"/>
    <property type="match status" value="1"/>
</dbReference>
<keyword evidence="1" id="KW-0732">Signal</keyword>
<feature type="signal peptide" evidence="1">
    <location>
        <begin position="1"/>
        <end position="22"/>
    </location>
</feature>
<evidence type="ECO:0000256" key="1">
    <source>
        <dbReference type="SAM" id="SignalP"/>
    </source>
</evidence>
<name>A0ABR6YF20_9BURK</name>
<dbReference type="RefSeq" id="WP_186943153.1">
    <property type="nucleotide sequence ID" value="NZ_JACOGA010000016.1"/>
</dbReference>
<evidence type="ECO:0000313" key="3">
    <source>
        <dbReference type="Proteomes" id="UP000624279"/>
    </source>
</evidence>